<evidence type="ECO:0000256" key="1">
    <source>
        <dbReference type="SAM" id="MobiDB-lite"/>
    </source>
</evidence>
<sequence length="115" mass="13014">MTDRREYDKLVRDKIPEIIRETGERPVVHVADDAEYADRLADKLDEETAEFRESGELEELADVLEVVRAICEHRGVEFEDIETLREEKASERGGFGDGVVLDAVESDSQESNSTS</sequence>
<organism evidence="2 3">
    <name type="scientific">Natranaeroarchaeum aerophilus</name>
    <dbReference type="NCBI Taxonomy" id="2917711"/>
    <lineage>
        <taxon>Archaea</taxon>
        <taxon>Methanobacteriati</taxon>
        <taxon>Methanobacteriota</taxon>
        <taxon>Stenosarchaea group</taxon>
        <taxon>Halobacteria</taxon>
        <taxon>Halobacteriales</taxon>
        <taxon>Natronoarchaeaceae</taxon>
        <taxon>Natranaeroarchaeum</taxon>
    </lineage>
</organism>
<name>A0AAE3FP36_9EURY</name>
<dbReference type="Proteomes" id="UP001202674">
    <property type="component" value="Unassembled WGS sequence"/>
</dbReference>
<dbReference type="AlphaFoldDB" id="A0AAE3FP36"/>
<proteinExistence type="predicted"/>
<dbReference type="EMBL" id="JAKRVY010000001">
    <property type="protein sequence ID" value="MCL9812536.1"/>
    <property type="molecule type" value="Genomic_DNA"/>
</dbReference>
<dbReference type="CDD" id="cd11532">
    <property type="entry name" value="NTP-PPase_COG4997"/>
    <property type="match status" value="1"/>
</dbReference>
<dbReference type="SUPFAM" id="SSF101386">
    <property type="entry name" value="all-alpha NTP pyrophosphatases"/>
    <property type="match status" value="1"/>
</dbReference>
<feature type="region of interest" description="Disordered" evidence="1">
    <location>
        <begin position="85"/>
        <end position="115"/>
    </location>
</feature>
<accession>A0AAE3FP36</accession>
<gene>
    <name evidence="2" type="ORF">AArcSt11_02565</name>
</gene>
<reference evidence="2 3" key="1">
    <citation type="journal article" date="2022" name="Syst. Appl. Microbiol.">
        <title>Natronocalculus amylovorans gen. nov., sp. nov., and Natranaeroarchaeum aerophilus sp. nov., dominant culturable amylolytic natronoarchaea from hypersaline soda lakes in southwestern Siberia.</title>
        <authorList>
            <person name="Sorokin D.Y."/>
            <person name="Elcheninov A.G."/>
            <person name="Khizhniak T.V."/>
            <person name="Koenen M."/>
            <person name="Bale N.J."/>
            <person name="Damste J.S.S."/>
            <person name="Kublanov I.V."/>
        </authorList>
    </citation>
    <scope>NUCLEOTIDE SEQUENCE [LARGE SCALE GENOMIC DNA]</scope>
    <source>
        <strain evidence="2 3">AArc-St1-1</strain>
    </source>
</reference>
<evidence type="ECO:0000313" key="2">
    <source>
        <dbReference type="EMBL" id="MCL9812536.1"/>
    </source>
</evidence>
<keyword evidence="3" id="KW-1185">Reference proteome</keyword>
<dbReference type="InterPro" id="IPR038735">
    <property type="entry name" value="MSMEG_1276-like_NTP-PPase_dom"/>
</dbReference>
<comment type="caution">
    <text evidence="2">The sequence shown here is derived from an EMBL/GenBank/DDBJ whole genome shotgun (WGS) entry which is preliminary data.</text>
</comment>
<evidence type="ECO:0000313" key="3">
    <source>
        <dbReference type="Proteomes" id="UP001202674"/>
    </source>
</evidence>
<dbReference type="RefSeq" id="WP_250594318.1">
    <property type="nucleotide sequence ID" value="NZ_JAKRVY010000001.1"/>
</dbReference>
<protein>
    <submittedName>
        <fullName evidence="2">Nucleoside triphosphate pyrophosphohydrolase</fullName>
    </submittedName>
</protein>